<evidence type="ECO:0000256" key="2">
    <source>
        <dbReference type="ARBA" id="ARBA00022448"/>
    </source>
</evidence>
<dbReference type="InterPro" id="IPR004140">
    <property type="entry name" value="Exo70"/>
</dbReference>
<dbReference type="EMBL" id="OIVN01005335">
    <property type="protein sequence ID" value="SPD22007.1"/>
    <property type="molecule type" value="Genomic_DNA"/>
</dbReference>
<comment type="similarity">
    <text evidence="1 3">Belongs to the EXO70 family.</text>
</comment>
<dbReference type="PANTHER" id="PTHR12542:SF17">
    <property type="entry name" value="EXOCYST SUBUNIT EXO70 FAMILY PROTEIN"/>
    <property type="match status" value="1"/>
</dbReference>
<keyword evidence="3" id="KW-0268">Exocytosis</keyword>
<dbReference type="GO" id="GO:0005546">
    <property type="term" value="F:phosphatidylinositol-4,5-bisphosphate binding"/>
    <property type="evidence" value="ECO:0007669"/>
    <property type="project" value="InterPro"/>
</dbReference>
<dbReference type="Pfam" id="PF03081">
    <property type="entry name" value="Exo70_C"/>
    <property type="match status" value="1"/>
</dbReference>
<dbReference type="Gene3D" id="1.20.1280.170">
    <property type="entry name" value="Exocyst complex component Exo70"/>
    <property type="match status" value="1"/>
</dbReference>
<comment type="function">
    <text evidence="3">Component of the exocyst complex.</text>
</comment>
<dbReference type="GO" id="GO:0015031">
    <property type="term" value="P:protein transport"/>
    <property type="evidence" value="ECO:0007669"/>
    <property type="project" value="UniProtKB-KW"/>
</dbReference>
<accession>A0A2N9I7N8</accession>
<dbReference type="InterPro" id="IPR016159">
    <property type="entry name" value="Cullin_repeat-like_dom_sf"/>
</dbReference>
<feature type="compositionally biased region" description="Polar residues" evidence="4">
    <location>
        <begin position="11"/>
        <end position="24"/>
    </location>
</feature>
<organism evidence="6">
    <name type="scientific">Fagus sylvatica</name>
    <name type="common">Beechnut</name>
    <dbReference type="NCBI Taxonomy" id="28930"/>
    <lineage>
        <taxon>Eukaryota</taxon>
        <taxon>Viridiplantae</taxon>
        <taxon>Streptophyta</taxon>
        <taxon>Embryophyta</taxon>
        <taxon>Tracheophyta</taxon>
        <taxon>Spermatophyta</taxon>
        <taxon>Magnoliopsida</taxon>
        <taxon>eudicotyledons</taxon>
        <taxon>Gunneridae</taxon>
        <taxon>Pentapetalae</taxon>
        <taxon>rosids</taxon>
        <taxon>fabids</taxon>
        <taxon>Fagales</taxon>
        <taxon>Fagaceae</taxon>
        <taxon>Fagus</taxon>
    </lineage>
</organism>
<protein>
    <recommendedName>
        <fullName evidence="3">Exocyst subunit Exo70 family protein</fullName>
    </recommendedName>
</protein>
<dbReference type="InterPro" id="IPR046364">
    <property type="entry name" value="Exo70_C"/>
</dbReference>
<feature type="domain" description="Exocyst complex subunit Exo70 C-terminal" evidence="5">
    <location>
        <begin position="239"/>
        <end position="592"/>
    </location>
</feature>
<dbReference type="SUPFAM" id="SSF74788">
    <property type="entry name" value="Cullin repeat-like"/>
    <property type="match status" value="1"/>
</dbReference>
<dbReference type="GO" id="GO:0006887">
    <property type="term" value="P:exocytosis"/>
    <property type="evidence" value="ECO:0007669"/>
    <property type="project" value="UniProtKB-KW"/>
</dbReference>
<proteinExistence type="inferred from homology"/>
<sequence length="620" mass="69923">MPRKGMRSVFFKNTSPSRSTIPPASPSRTIFESLMDENIEIAESIINKWDSDSSAYAKVTSLFYDDRHEAKRYLNSVRDLQSAMKHLVKENSGSDKIVMAQNLMQLAMKKLEKEFYQILAANRDYLDAESVSARSSRSSAARSSVSDFEEEDESEEDEFRFSSEPVSEMVRVSMVVMADLKAIADCMTLAGYGKECVKIYKIIRKSIVDETLYHLGVERLMSLSQLQKMDWEVVELKIKTWLNAAKVAVKTLFYNEKILCDHVFSASVSIRESCFSEISKEAATSLFGFPEIVAKCKKTPEKMFRLLDMYETISDLLPEIQSIFSYELTSTVRSQAITSLHKLGEAVSLTLTDFETAIQKDSSKASVPGGGVHPLTRYVMNYMTFLTDYSGALADIVVDWPLNLQTALPESYFGSPHELDESPVSLRFAWLVLVLLCKLDGKAELYKDVALSYMFLANNLQYVVVKVRTSNLKILLGDDWVTKHESKVKQYAFNYERMGWNKVFASLPEDPTADISPDHARDVFKKFSATFEETYKKQSSWIVPDPKLRDEIKVSVARKLGAAYGEFYKRNRVGLESFAKYAPDDLGNYLSDLFYGTGSSGSVSSSVSSSSHSRGRRGGH</sequence>
<dbReference type="GO" id="GO:0000145">
    <property type="term" value="C:exocyst"/>
    <property type="evidence" value="ECO:0007669"/>
    <property type="project" value="InterPro"/>
</dbReference>
<evidence type="ECO:0000256" key="4">
    <source>
        <dbReference type="SAM" id="MobiDB-lite"/>
    </source>
</evidence>
<evidence type="ECO:0000313" key="6">
    <source>
        <dbReference type="EMBL" id="SPD22007.1"/>
    </source>
</evidence>
<name>A0A2N9I7N8_FAGSY</name>
<feature type="region of interest" description="Disordered" evidence="4">
    <location>
        <begin position="600"/>
        <end position="620"/>
    </location>
</feature>
<evidence type="ECO:0000256" key="3">
    <source>
        <dbReference type="RuleBase" id="RU365026"/>
    </source>
</evidence>
<feature type="compositionally biased region" description="Low complexity" evidence="4">
    <location>
        <begin position="600"/>
        <end position="612"/>
    </location>
</feature>
<reference evidence="6" key="1">
    <citation type="submission" date="2018-02" db="EMBL/GenBank/DDBJ databases">
        <authorList>
            <person name="Cohen D.B."/>
            <person name="Kent A.D."/>
        </authorList>
    </citation>
    <scope>NUCLEOTIDE SEQUENCE</scope>
</reference>
<gene>
    <name evidence="6" type="ORF">FSB_LOCUS49889</name>
</gene>
<feature type="region of interest" description="Disordered" evidence="4">
    <location>
        <begin position="1"/>
        <end position="24"/>
    </location>
</feature>
<keyword evidence="3" id="KW-0653">Protein transport</keyword>
<evidence type="ECO:0000256" key="1">
    <source>
        <dbReference type="ARBA" id="ARBA00006756"/>
    </source>
</evidence>
<dbReference type="AlphaFoldDB" id="A0A2N9I7N8"/>
<dbReference type="FunFam" id="1.20.1280.170:FF:000003">
    <property type="entry name" value="Exocyst subunit Exo70 family protein"/>
    <property type="match status" value="1"/>
</dbReference>
<evidence type="ECO:0000259" key="5">
    <source>
        <dbReference type="Pfam" id="PF03081"/>
    </source>
</evidence>
<dbReference type="Pfam" id="PF20669">
    <property type="entry name" value="Exo70_N"/>
    <property type="match status" value="1"/>
</dbReference>
<dbReference type="PANTHER" id="PTHR12542">
    <property type="entry name" value="EXOCYST COMPLEX PROTEIN EXO70"/>
    <property type="match status" value="1"/>
</dbReference>
<keyword evidence="2 3" id="KW-0813">Transport</keyword>